<dbReference type="EMBL" id="JABKKE010000011">
    <property type="protein sequence ID" value="NPE14270.1"/>
    <property type="molecule type" value="Genomic_DNA"/>
</dbReference>
<dbReference type="Gene3D" id="3.30.200.20">
    <property type="entry name" value="Phosphorylase Kinase, domain 1"/>
    <property type="match status" value="1"/>
</dbReference>
<keyword evidence="2" id="KW-0808">Transferase</keyword>
<accession>A0ABX2AX83</accession>
<dbReference type="GO" id="GO:0004674">
    <property type="term" value="F:protein serine/threonine kinase activity"/>
    <property type="evidence" value="ECO:0007669"/>
    <property type="project" value="UniProtKB-KW"/>
</dbReference>
<organism evidence="2 3">
    <name type="scientific">Xylanibacter rodentium</name>
    <dbReference type="NCBI Taxonomy" id="2736289"/>
    <lineage>
        <taxon>Bacteria</taxon>
        <taxon>Pseudomonadati</taxon>
        <taxon>Bacteroidota</taxon>
        <taxon>Bacteroidia</taxon>
        <taxon>Bacteroidales</taxon>
        <taxon>Prevotellaceae</taxon>
        <taxon>Xylanibacter</taxon>
    </lineage>
</organism>
<evidence type="ECO:0000313" key="3">
    <source>
        <dbReference type="Proteomes" id="UP001193734"/>
    </source>
</evidence>
<dbReference type="InterPro" id="IPR000719">
    <property type="entry name" value="Prot_kinase_dom"/>
</dbReference>
<keyword evidence="2" id="KW-0418">Kinase</keyword>
<dbReference type="Proteomes" id="UP001193734">
    <property type="component" value="Unassembled WGS sequence"/>
</dbReference>
<protein>
    <submittedName>
        <fullName evidence="2">Serine/threonine protein kinase</fullName>
    </submittedName>
</protein>
<sequence length="426" mass="47672">MSELKNGTRVQLTNGKSCTVKKELGRGGQGIVYLVDYEGKDYALKWYIVDYPDAFMNNLEKNCKAGAPTKNFLWPIAVARRQYDSFGYVMQLRPQGYEEMAMYILAKARFASLDAMFNACLQICTGFMELHKRGLCYQDMNDGNFFINPRTGDVLVCDNDNVAPNGVDVGILGKSGYMAPEIVERESAPNRHTDYFSQAVCLFILIYLNKPFEGARYLSCPCLSPEAERKLFGKGAVFICDPTDNSNRPVKGIHNNVINRWPLFPKYLQKAFVAAFSKEAICTPGKRLLDKKWQEVIIQLRSLYIKCPQCGEHTFYDPTTADNRCLECGRTVPAVTSLFVGHYAIPLAEGQKIYCCQVKNEPDYDKVAATVVKNAAGKLGLKNQSDMPWTVMLPTGEVRVVKPGEGMPAAKGLKIRFGQNETGEIK</sequence>
<dbReference type="Pfam" id="PF00069">
    <property type="entry name" value="Pkinase"/>
    <property type="match status" value="1"/>
</dbReference>
<proteinExistence type="predicted"/>
<dbReference type="SMART" id="SM00220">
    <property type="entry name" value="S_TKc"/>
    <property type="match status" value="1"/>
</dbReference>
<dbReference type="Gene3D" id="1.10.510.10">
    <property type="entry name" value="Transferase(Phosphotransferase) domain 1"/>
    <property type="match status" value="1"/>
</dbReference>
<dbReference type="GeneID" id="82157710"/>
<dbReference type="PROSITE" id="PS50011">
    <property type="entry name" value="PROTEIN_KINASE_DOM"/>
    <property type="match status" value="1"/>
</dbReference>
<comment type="caution">
    <text evidence="2">The sequence shown here is derived from an EMBL/GenBank/DDBJ whole genome shotgun (WGS) entry which is preliminary data.</text>
</comment>
<gene>
    <name evidence="2" type="ORF">HPS55_08005</name>
</gene>
<evidence type="ECO:0000259" key="1">
    <source>
        <dbReference type="PROSITE" id="PS50011"/>
    </source>
</evidence>
<reference evidence="2 3" key="1">
    <citation type="submission" date="2020-05" db="EMBL/GenBank/DDBJ databases">
        <title>Distinct polysaccharide utilization as determinants for interspecies competition between intestinal Prevotella spp.</title>
        <authorList>
            <person name="Galvez E.J.C."/>
            <person name="Iljazovic A."/>
            <person name="Strowig T."/>
        </authorList>
    </citation>
    <scope>NUCLEOTIDE SEQUENCE [LARGE SCALE GENOMIC DNA]</scope>
    <source>
        <strain evidence="2 3">PROD</strain>
    </source>
</reference>
<dbReference type="SUPFAM" id="SSF56112">
    <property type="entry name" value="Protein kinase-like (PK-like)"/>
    <property type="match status" value="1"/>
</dbReference>
<keyword evidence="3" id="KW-1185">Reference proteome</keyword>
<feature type="domain" description="Protein kinase" evidence="1">
    <location>
        <begin position="18"/>
        <end position="316"/>
    </location>
</feature>
<evidence type="ECO:0000313" key="2">
    <source>
        <dbReference type="EMBL" id="NPE14270.1"/>
    </source>
</evidence>
<dbReference type="InterPro" id="IPR011009">
    <property type="entry name" value="Kinase-like_dom_sf"/>
</dbReference>
<name>A0ABX2AX83_9BACT</name>
<dbReference type="RefSeq" id="WP_172177548.1">
    <property type="nucleotide sequence ID" value="NZ_CASGIA010000028.1"/>
</dbReference>
<keyword evidence="2" id="KW-0723">Serine/threonine-protein kinase</keyword>